<organism evidence="6 7">
    <name type="scientific">Candidatus Clostridium radicumherbarum</name>
    <dbReference type="NCBI Taxonomy" id="3381662"/>
    <lineage>
        <taxon>Bacteria</taxon>
        <taxon>Bacillati</taxon>
        <taxon>Bacillota</taxon>
        <taxon>Clostridia</taxon>
        <taxon>Eubacteriales</taxon>
        <taxon>Clostridiaceae</taxon>
        <taxon>Clostridium</taxon>
    </lineage>
</organism>
<feature type="modified residue" description="Phosphohistidine; by HPr" evidence="5">
    <location>
        <position position="89"/>
    </location>
</feature>
<evidence type="ECO:0000256" key="3">
    <source>
        <dbReference type="ARBA" id="ARBA00022679"/>
    </source>
</evidence>
<reference evidence="6 7" key="1">
    <citation type="submission" date="2024-11" db="EMBL/GenBank/DDBJ databases">
        <authorList>
            <person name="Heng Y.C."/>
            <person name="Lim A.C.H."/>
            <person name="Lee J.K.Y."/>
            <person name="Kittelmann S."/>
        </authorList>
    </citation>
    <scope>NUCLEOTIDE SEQUENCE [LARGE SCALE GENOMIC DNA]</scope>
    <source>
        <strain evidence="6 7">WILCCON 0202</strain>
    </source>
</reference>
<proteinExistence type="predicted"/>
<dbReference type="PIRSF" id="PIRSF000699">
    <property type="entry name" value="PTS_IILac_III"/>
    <property type="match status" value="1"/>
</dbReference>
<dbReference type="InterPro" id="IPR036542">
    <property type="entry name" value="PTS_IIA_lac/cel_sf"/>
</dbReference>
<keyword evidence="2" id="KW-0762">Sugar transport</keyword>
<dbReference type="Proteomes" id="UP001623661">
    <property type="component" value="Unassembled WGS sequence"/>
</dbReference>
<sequence length="117" mass="13240">MDKQNTTTLERVVDMDYQEIILKIIVNGGDARSHAMEAIQFAKIGKIAEAREALIKANDNLGEAHKVQTHLIQEEAGGRSMEVTLLMVHAQDHLMNAITIKDMAQEFVDMYEKFLKQ</sequence>
<accession>A0ABW8TSK0</accession>
<dbReference type="EMBL" id="JBJHZY010000001">
    <property type="protein sequence ID" value="MFL0267062.1"/>
    <property type="molecule type" value="Genomic_DNA"/>
</dbReference>
<dbReference type="Pfam" id="PF02255">
    <property type="entry name" value="PTS_IIA"/>
    <property type="match status" value="1"/>
</dbReference>
<evidence type="ECO:0000256" key="4">
    <source>
        <dbReference type="ARBA" id="ARBA00022683"/>
    </source>
</evidence>
<keyword evidence="4" id="KW-0598">Phosphotransferase system</keyword>
<dbReference type="PROSITE" id="PS51095">
    <property type="entry name" value="PTS_EIIA_TYPE_3"/>
    <property type="match status" value="1"/>
</dbReference>
<gene>
    <name evidence="6" type="ORF">ACJDUH_03020</name>
</gene>
<protein>
    <submittedName>
        <fullName evidence="6">PTS lactose/cellobiose transporter subunit IIA</fullName>
    </submittedName>
</protein>
<dbReference type="PANTHER" id="PTHR34382">
    <property type="entry name" value="PTS SYSTEM N,N'-DIACETYLCHITOBIOSE-SPECIFIC EIIA COMPONENT"/>
    <property type="match status" value="1"/>
</dbReference>
<keyword evidence="3" id="KW-0808">Transferase</keyword>
<dbReference type="InterPro" id="IPR003188">
    <property type="entry name" value="PTS_IIA_lac/cel"/>
</dbReference>
<evidence type="ECO:0000313" key="6">
    <source>
        <dbReference type="EMBL" id="MFL0267062.1"/>
    </source>
</evidence>
<comment type="caution">
    <text evidence="6">The sequence shown here is derived from an EMBL/GenBank/DDBJ whole genome shotgun (WGS) entry which is preliminary data.</text>
</comment>
<dbReference type="SUPFAM" id="SSF46973">
    <property type="entry name" value="Enzyme IIa from lactose specific PTS, IIa-lac"/>
    <property type="match status" value="1"/>
</dbReference>
<dbReference type="CDD" id="cd00215">
    <property type="entry name" value="PTS_IIA_lac"/>
    <property type="match status" value="1"/>
</dbReference>
<evidence type="ECO:0000313" key="7">
    <source>
        <dbReference type="Proteomes" id="UP001623661"/>
    </source>
</evidence>
<name>A0ABW8TSK0_9CLOT</name>
<evidence type="ECO:0000256" key="5">
    <source>
        <dbReference type="PROSITE-ProRule" id="PRU00418"/>
    </source>
</evidence>
<evidence type="ECO:0000256" key="1">
    <source>
        <dbReference type="ARBA" id="ARBA00022448"/>
    </source>
</evidence>
<keyword evidence="1" id="KW-0813">Transport</keyword>
<dbReference type="Gene3D" id="1.20.58.80">
    <property type="entry name" value="Phosphotransferase system, lactose/cellobiose-type IIA subunit"/>
    <property type="match status" value="1"/>
</dbReference>
<keyword evidence="7" id="KW-1185">Reference proteome</keyword>
<dbReference type="PANTHER" id="PTHR34382:SF7">
    <property type="entry name" value="PTS SYSTEM N,N'-DIACETYLCHITOBIOSE-SPECIFIC EIIA COMPONENT"/>
    <property type="match status" value="1"/>
</dbReference>
<evidence type="ECO:0000256" key="2">
    <source>
        <dbReference type="ARBA" id="ARBA00022597"/>
    </source>
</evidence>